<dbReference type="Proteomes" id="UP000678499">
    <property type="component" value="Unassembled WGS sequence"/>
</dbReference>
<keyword evidence="2" id="KW-1185">Reference proteome</keyword>
<dbReference type="EMBL" id="OA884413">
    <property type="protein sequence ID" value="CAD7280754.1"/>
    <property type="molecule type" value="Genomic_DNA"/>
</dbReference>
<evidence type="ECO:0000313" key="2">
    <source>
        <dbReference type="Proteomes" id="UP000678499"/>
    </source>
</evidence>
<sequence length="511" mass="58474">MSKHESDADGHHASSDIKPMLRCKSGYMEHEMNNNEIGVKDMSEEMPVIFVIESVMRTLKRHPHFLKSDSWDALLTEYGQKLIQLETLGRAWADDVRRQNTGDFFSRLKSVVLKVLEVAEGNYSPGIVGLEFFTDPIMCSYLGHLFFGFCADMDNEEDVVEAVRFIATCVDLPSRLQRLNLRFGKSDYDSVVEMEVRVIMRHLLLSWHASRVLPSSELGDAKTKRASQRQRFACTVMNAMLEAVGDYRFCVMLVFGPTLCEETHVLGPFLRQLRKTEQTENLSESSLRFLAAFDGETKTGDAITDDESKKQKTMMMMMMRVPVLSVRRINWESQSERVLLTGFDTRRELAELGSYLKVLLGKGHSLKAFRIFDLLTSQGEMWFPENSAALATLAGVEMMRHFARTAVRHPTGPICEIAALILSEYKLNEDVEETVSVMEEFGAEAEFRWTFEELRAEVVNRIRRTWREILESSSKNDDDDDHQQGNSWFAEGMVCLNVIRALMGYDNIRTQ</sequence>
<name>A0A7R9BT39_9CRUS</name>
<reference evidence="1" key="1">
    <citation type="submission" date="2020-11" db="EMBL/GenBank/DDBJ databases">
        <authorList>
            <person name="Tran Van P."/>
        </authorList>
    </citation>
    <scope>NUCLEOTIDE SEQUENCE</scope>
</reference>
<organism evidence="1">
    <name type="scientific">Notodromas monacha</name>
    <dbReference type="NCBI Taxonomy" id="399045"/>
    <lineage>
        <taxon>Eukaryota</taxon>
        <taxon>Metazoa</taxon>
        <taxon>Ecdysozoa</taxon>
        <taxon>Arthropoda</taxon>
        <taxon>Crustacea</taxon>
        <taxon>Oligostraca</taxon>
        <taxon>Ostracoda</taxon>
        <taxon>Podocopa</taxon>
        <taxon>Podocopida</taxon>
        <taxon>Cypridocopina</taxon>
        <taxon>Cypridoidea</taxon>
        <taxon>Cyprididae</taxon>
        <taxon>Notodromas</taxon>
    </lineage>
</organism>
<evidence type="ECO:0000313" key="1">
    <source>
        <dbReference type="EMBL" id="CAD7280754.1"/>
    </source>
</evidence>
<dbReference type="AlphaFoldDB" id="A0A7R9BT39"/>
<proteinExistence type="predicted"/>
<dbReference type="EMBL" id="CAJPEX010002376">
    <property type="protein sequence ID" value="CAG0920906.1"/>
    <property type="molecule type" value="Genomic_DNA"/>
</dbReference>
<accession>A0A7R9BT39</accession>
<protein>
    <submittedName>
        <fullName evidence="1">Uncharacterized protein</fullName>
    </submittedName>
</protein>
<gene>
    <name evidence="1" type="ORF">NMOB1V02_LOCUS8411</name>
</gene>